<dbReference type="PATRIC" id="fig|1178515.4.peg.2385"/>
<dbReference type="KEGG" id="pswu:SY83_11950"/>
<feature type="signal peptide" evidence="4">
    <location>
        <begin position="1"/>
        <end position="21"/>
    </location>
</feature>
<keyword evidence="7" id="KW-1185">Reference proteome</keyword>
<dbReference type="SUPFAM" id="SSF53822">
    <property type="entry name" value="Periplasmic binding protein-like I"/>
    <property type="match status" value="1"/>
</dbReference>
<dbReference type="GO" id="GO:0030313">
    <property type="term" value="C:cell envelope"/>
    <property type="evidence" value="ECO:0007669"/>
    <property type="project" value="UniProtKB-SubCell"/>
</dbReference>
<organism evidence="6 7">
    <name type="scientific">Paenibacillus swuensis</name>
    <dbReference type="NCBI Taxonomy" id="1178515"/>
    <lineage>
        <taxon>Bacteria</taxon>
        <taxon>Bacillati</taxon>
        <taxon>Bacillota</taxon>
        <taxon>Bacilli</taxon>
        <taxon>Bacillales</taxon>
        <taxon>Paenibacillaceae</taxon>
        <taxon>Paenibacillus</taxon>
    </lineage>
</organism>
<dbReference type="GO" id="GO:0030246">
    <property type="term" value="F:carbohydrate binding"/>
    <property type="evidence" value="ECO:0007669"/>
    <property type="project" value="UniProtKB-ARBA"/>
</dbReference>
<proteinExistence type="inferred from homology"/>
<evidence type="ECO:0000256" key="1">
    <source>
        <dbReference type="ARBA" id="ARBA00004196"/>
    </source>
</evidence>
<dbReference type="AlphaFoldDB" id="A0A172TIN3"/>
<comment type="similarity">
    <text evidence="2">Belongs to the bacterial solute-binding protein 2 family.</text>
</comment>
<dbReference type="RefSeq" id="WP_068606761.1">
    <property type="nucleotide sequence ID" value="NZ_CP011388.1"/>
</dbReference>
<accession>A0A172TIN3</accession>
<dbReference type="Gene3D" id="3.40.50.2300">
    <property type="match status" value="2"/>
</dbReference>
<evidence type="ECO:0000256" key="2">
    <source>
        <dbReference type="ARBA" id="ARBA00007639"/>
    </source>
</evidence>
<protein>
    <submittedName>
        <fullName evidence="6">LacI family transcriptional regulator</fullName>
    </submittedName>
</protein>
<dbReference type="Proteomes" id="UP000076927">
    <property type="component" value="Chromosome"/>
</dbReference>
<evidence type="ECO:0000259" key="5">
    <source>
        <dbReference type="Pfam" id="PF13407"/>
    </source>
</evidence>
<evidence type="ECO:0000256" key="3">
    <source>
        <dbReference type="ARBA" id="ARBA00022729"/>
    </source>
</evidence>
<dbReference type="OrthoDB" id="9814427at2"/>
<dbReference type="PROSITE" id="PS51257">
    <property type="entry name" value="PROKAR_LIPOPROTEIN"/>
    <property type="match status" value="1"/>
</dbReference>
<evidence type="ECO:0000313" key="7">
    <source>
        <dbReference type="Proteomes" id="UP000076927"/>
    </source>
</evidence>
<dbReference type="InterPro" id="IPR025997">
    <property type="entry name" value="SBP_2_dom"/>
</dbReference>
<dbReference type="EMBL" id="CP011388">
    <property type="protein sequence ID" value="ANE46870.1"/>
    <property type="molecule type" value="Genomic_DNA"/>
</dbReference>
<reference evidence="6 7" key="1">
    <citation type="submission" date="2015-01" db="EMBL/GenBank/DDBJ databases">
        <title>Paenibacillus swuensis/DY6/whole genome sequencing.</title>
        <authorList>
            <person name="Kim M.K."/>
            <person name="Srinivasan S."/>
            <person name="Lee J.-J."/>
        </authorList>
    </citation>
    <scope>NUCLEOTIDE SEQUENCE [LARGE SCALE GENOMIC DNA]</scope>
    <source>
        <strain evidence="6 7">DY6</strain>
    </source>
</reference>
<feature type="domain" description="Periplasmic binding protein" evidence="5">
    <location>
        <begin position="39"/>
        <end position="292"/>
    </location>
</feature>
<comment type="subcellular location">
    <subcellularLocation>
        <location evidence="1">Cell envelope</location>
    </subcellularLocation>
</comment>
<dbReference type="Pfam" id="PF13407">
    <property type="entry name" value="Peripla_BP_4"/>
    <property type="match status" value="1"/>
</dbReference>
<evidence type="ECO:0000313" key="6">
    <source>
        <dbReference type="EMBL" id="ANE46870.1"/>
    </source>
</evidence>
<dbReference type="PANTHER" id="PTHR46847">
    <property type="entry name" value="D-ALLOSE-BINDING PERIPLASMIC PROTEIN-RELATED"/>
    <property type="match status" value="1"/>
</dbReference>
<dbReference type="STRING" id="1178515.SY83_11950"/>
<evidence type="ECO:0000256" key="4">
    <source>
        <dbReference type="SAM" id="SignalP"/>
    </source>
</evidence>
<name>A0A172TIN3_9BACL</name>
<dbReference type="InterPro" id="IPR028082">
    <property type="entry name" value="Peripla_BP_I"/>
</dbReference>
<sequence length="320" mass="34157">MKAWRRGFTACLAVVMVLVLAACNTNNGEGGSNDGKKVIGMSFPAADHGWLGAIISNAEDEAKAQGVEYVITTADDPNKQTNDIEDLISKKVDAIVMLPIETDAMTPVAAKVKKADIPLIIVDREINSDDFTALIKGDNKGIGLGAGDYLADVLGGKGNIVEIIGVPASVTTMRSEGFKEAIGKHPDMKIIASQAGDFQKEKSLTVMQNILQANPQIDAVYTHDDEMALGVLQAIKEANRTDIQVVTGAGGNKEVYKLIQEGSGLMKATFEYSPLMVKAAVKTAVDIVNGKEPAEKVITLDAKRVTKDNVGEMYDENANY</sequence>
<gene>
    <name evidence="6" type="ORF">SY83_11950</name>
</gene>
<feature type="chain" id="PRO_5008000828" evidence="4">
    <location>
        <begin position="22"/>
        <end position="320"/>
    </location>
</feature>
<dbReference type="PANTHER" id="PTHR46847:SF1">
    <property type="entry name" value="D-ALLOSE-BINDING PERIPLASMIC PROTEIN-RELATED"/>
    <property type="match status" value="1"/>
</dbReference>
<keyword evidence="3 4" id="KW-0732">Signal</keyword>